<dbReference type="RefSeq" id="WP_086358493.1">
    <property type="nucleotide sequence ID" value="NZ_VMHM01000015.1"/>
</dbReference>
<reference evidence="1 2" key="1">
    <citation type="submission" date="2019-07" db="EMBL/GenBank/DDBJ databases">
        <title>Gilliamella genomes.</title>
        <authorList>
            <person name="Zheng H."/>
        </authorList>
    </citation>
    <scope>NUCLEOTIDE SEQUENCE [LARGE SCALE GENOMIC DNA]</scope>
    <source>
        <strain evidence="1 2">W8127</strain>
    </source>
</reference>
<accession>A0A556S907</accession>
<evidence type="ECO:0000313" key="2">
    <source>
        <dbReference type="Proteomes" id="UP000319483"/>
    </source>
</evidence>
<protein>
    <submittedName>
        <fullName evidence="1">Phage tail protein</fullName>
    </submittedName>
</protein>
<dbReference type="Pfam" id="PF06891">
    <property type="entry name" value="P2_Phage_GpR"/>
    <property type="match status" value="1"/>
</dbReference>
<organism evidence="1 2">
    <name type="scientific">Gilliamella apicola</name>
    <dbReference type="NCBI Taxonomy" id="1196095"/>
    <lineage>
        <taxon>Bacteria</taxon>
        <taxon>Pseudomonadati</taxon>
        <taxon>Pseudomonadota</taxon>
        <taxon>Gammaproteobacteria</taxon>
        <taxon>Orbales</taxon>
        <taxon>Orbaceae</taxon>
        <taxon>Gilliamella</taxon>
    </lineage>
</organism>
<dbReference type="EMBL" id="VMHM01000015">
    <property type="protein sequence ID" value="TSJ97642.1"/>
    <property type="molecule type" value="Genomic_DNA"/>
</dbReference>
<gene>
    <name evidence="1" type="ORF">FPQ15_11075</name>
</gene>
<name>A0A556S907_9GAMM</name>
<dbReference type="Proteomes" id="UP000319483">
    <property type="component" value="Unassembled WGS sequence"/>
</dbReference>
<sequence length="148" mass="17260">MKKINQLRKVLEENNLFIKTNPEKLHIFIDDGDVTATAAKSLSFEYEYQVNLIITDYDQPIDYLMVPIISWMYINQQEFMANPELRKGAIKFEVEQLNNNTADVSIELKLTERVIVKSGTSGLEYKHVIDEPPADLRPDWINEIWPMN</sequence>
<dbReference type="InterPro" id="IPR009678">
    <property type="entry name" value="Phage_tail_completion_R"/>
</dbReference>
<proteinExistence type="predicted"/>
<comment type="caution">
    <text evidence="1">The sequence shown here is derived from an EMBL/GenBank/DDBJ whole genome shotgun (WGS) entry which is preliminary data.</text>
</comment>
<evidence type="ECO:0000313" key="1">
    <source>
        <dbReference type="EMBL" id="TSJ97642.1"/>
    </source>
</evidence>
<dbReference type="AlphaFoldDB" id="A0A556S907"/>